<dbReference type="EMBL" id="JAUSRO010000018">
    <property type="protein sequence ID" value="MDP9902463.1"/>
    <property type="molecule type" value="Genomic_DNA"/>
</dbReference>
<evidence type="ECO:0000313" key="8">
    <source>
        <dbReference type="EMBL" id="MDP9902463.1"/>
    </source>
</evidence>
<dbReference type="InterPro" id="IPR050189">
    <property type="entry name" value="MFS_Efflux_Transporters"/>
</dbReference>
<dbReference type="InterPro" id="IPR036259">
    <property type="entry name" value="MFS_trans_sf"/>
</dbReference>
<dbReference type="PANTHER" id="PTHR43124:SF10">
    <property type="entry name" value="PURINE EFFLUX PUMP PBUE"/>
    <property type="match status" value="1"/>
</dbReference>
<dbReference type="Proteomes" id="UP001226867">
    <property type="component" value="Unassembled WGS sequence"/>
</dbReference>
<reference evidence="8 9" key="1">
    <citation type="submission" date="2023-07" db="EMBL/GenBank/DDBJ databases">
        <title>Sorghum-associated microbial communities from plants grown in Nebraska, USA.</title>
        <authorList>
            <person name="Schachtman D."/>
        </authorList>
    </citation>
    <scope>NUCLEOTIDE SEQUENCE [LARGE SCALE GENOMIC DNA]</scope>
    <source>
        <strain evidence="8 9">DS1607</strain>
    </source>
</reference>
<proteinExistence type="predicted"/>
<keyword evidence="2" id="KW-1003">Cell membrane</keyword>
<evidence type="ECO:0000256" key="4">
    <source>
        <dbReference type="ARBA" id="ARBA00022989"/>
    </source>
</evidence>
<dbReference type="InterPro" id="IPR011701">
    <property type="entry name" value="MFS"/>
</dbReference>
<feature type="transmembrane region" description="Helical" evidence="6">
    <location>
        <begin position="103"/>
        <end position="122"/>
    </location>
</feature>
<evidence type="ECO:0000256" key="2">
    <source>
        <dbReference type="ARBA" id="ARBA00022475"/>
    </source>
</evidence>
<evidence type="ECO:0000256" key="1">
    <source>
        <dbReference type="ARBA" id="ARBA00004651"/>
    </source>
</evidence>
<feature type="transmembrane region" description="Helical" evidence="6">
    <location>
        <begin position="296"/>
        <end position="321"/>
    </location>
</feature>
<organism evidence="8 9">
    <name type="scientific">Variovorax ginsengisoli</name>
    <dbReference type="NCBI Taxonomy" id="363844"/>
    <lineage>
        <taxon>Bacteria</taxon>
        <taxon>Pseudomonadati</taxon>
        <taxon>Pseudomonadota</taxon>
        <taxon>Betaproteobacteria</taxon>
        <taxon>Burkholderiales</taxon>
        <taxon>Comamonadaceae</taxon>
        <taxon>Variovorax</taxon>
    </lineage>
</organism>
<feature type="transmembrane region" description="Helical" evidence="6">
    <location>
        <begin position="45"/>
        <end position="67"/>
    </location>
</feature>
<dbReference type="PROSITE" id="PS50850">
    <property type="entry name" value="MFS"/>
    <property type="match status" value="1"/>
</dbReference>
<feature type="transmembrane region" description="Helical" evidence="6">
    <location>
        <begin position="273"/>
        <end position="290"/>
    </location>
</feature>
<feature type="transmembrane region" description="Helical" evidence="6">
    <location>
        <begin position="360"/>
        <end position="381"/>
    </location>
</feature>
<keyword evidence="3 6" id="KW-0812">Transmembrane</keyword>
<feature type="transmembrane region" description="Helical" evidence="6">
    <location>
        <begin position="74"/>
        <end position="91"/>
    </location>
</feature>
<dbReference type="Gene3D" id="1.20.1250.20">
    <property type="entry name" value="MFS general substrate transporter like domains"/>
    <property type="match status" value="1"/>
</dbReference>
<protein>
    <submittedName>
        <fullName evidence="8">MFS family arabinose efflux permease</fullName>
    </submittedName>
</protein>
<dbReference type="InterPro" id="IPR020846">
    <property type="entry name" value="MFS_dom"/>
</dbReference>
<evidence type="ECO:0000256" key="6">
    <source>
        <dbReference type="SAM" id="Phobius"/>
    </source>
</evidence>
<keyword evidence="5 6" id="KW-0472">Membrane</keyword>
<feature type="transmembrane region" description="Helical" evidence="6">
    <location>
        <begin position="209"/>
        <end position="231"/>
    </location>
</feature>
<dbReference type="Pfam" id="PF07690">
    <property type="entry name" value="MFS_1"/>
    <property type="match status" value="1"/>
</dbReference>
<feature type="transmembrane region" description="Helical" evidence="6">
    <location>
        <begin position="243"/>
        <end position="266"/>
    </location>
</feature>
<keyword evidence="9" id="KW-1185">Reference proteome</keyword>
<dbReference type="SUPFAM" id="SSF103473">
    <property type="entry name" value="MFS general substrate transporter"/>
    <property type="match status" value="1"/>
</dbReference>
<name>A0ABT9SF99_9BURK</name>
<gene>
    <name evidence="8" type="ORF">J2W36_004740</name>
</gene>
<evidence type="ECO:0000256" key="3">
    <source>
        <dbReference type="ARBA" id="ARBA00022692"/>
    </source>
</evidence>
<feature type="transmembrane region" description="Helical" evidence="6">
    <location>
        <begin position="333"/>
        <end position="354"/>
    </location>
</feature>
<keyword evidence="4 6" id="KW-1133">Transmembrane helix</keyword>
<sequence length="395" mass="40831">MSKPVGTGGKAVLTIGHMAGMIDLVALPLWVGGLMQYYHFAPEQAGLTVTVFLLGMMASSAVLAPLFNRLPRRQIAAVGYAVAALGFAIIARQPVGVGSLSTMALLHGMAGLGAGSGLSLVHGSMGRTDNPHRLFALVNLAAAVLGIIVFATVPGLIARHGASILFIVLSAVMGVAALFSALAFPDVGGADVPPAAAQIEPTADRVSKLIWVPIVVVMCLTLNQAMIFAFVERIGAARSFTPGQVQMTLVWLGFVNLVPGPLAALLQKRLSPMSVGIVGPLCQGLLALTLSNSTSFLPYALATAVYVSVVIFSHTFLFGLLSRLDPSGRAVSATPAMTMIGSCLGPALAGFVVAGVGYQALGYVACAVAAVAALLMLWLRIHLRGATRENRHLFA</sequence>
<comment type="caution">
    <text evidence="8">The sequence shown here is derived from an EMBL/GenBank/DDBJ whole genome shotgun (WGS) entry which is preliminary data.</text>
</comment>
<dbReference type="RefSeq" id="WP_307692203.1">
    <property type="nucleotide sequence ID" value="NZ_JAUSRO010000018.1"/>
</dbReference>
<evidence type="ECO:0000313" key="9">
    <source>
        <dbReference type="Proteomes" id="UP001226867"/>
    </source>
</evidence>
<comment type="subcellular location">
    <subcellularLocation>
        <location evidence="1">Cell membrane</location>
        <topology evidence="1">Multi-pass membrane protein</topology>
    </subcellularLocation>
</comment>
<accession>A0ABT9SF99</accession>
<feature type="transmembrane region" description="Helical" evidence="6">
    <location>
        <begin position="134"/>
        <end position="157"/>
    </location>
</feature>
<evidence type="ECO:0000259" key="7">
    <source>
        <dbReference type="PROSITE" id="PS50850"/>
    </source>
</evidence>
<feature type="transmembrane region" description="Helical" evidence="6">
    <location>
        <begin position="163"/>
        <end position="184"/>
    </location>
</feature>
<feature type="domain" description="Major facilitator superfamily (MFS) profile" evidence="7">
    <location>
        <begin position="9"/>
        <end position="384"/>
    </location>
</feature>
<feature type="transmembrane region" description="Helical" evidence="6">
    <location>
        <begin position="12"/>
        <end position="33"/>
    </location>
</feature>
<evidence type="ECO:0000256" key="5">
    <source>
        <dbReference type="ARBA" id="ARBA00023136"/>
    </source>
</evidence>
<dbReference type="PANTHER" id="PTHR43124">
    <property type="entry name" value="PURINE EFFLUX PUMP PBUE"/>
    <property type="match status" value="1"/>
</dbReference>